<dbReference type="CDD" id="cd00093">
    <property type="entry name" value="HTH_XRE"/>
    <property type="match status" value="1"/>
</dbReference>
<dbReference type="EMBL" id="VYTZ01000002">
    <property type="protein sequence ID" value="KAA9380456.1"/>
    <property type="molecule type" value="Genomic_DNA"/>
</dbReference>
<evidence type="ECO:0000313" key="3">
    <source>
        <dbReference type="EMBL" id="KAA9380456.1"/>
    </source>
</evidence>
<dbReference type="InterPro" id="IPR043917">
    <property type="entry name" value="DUF5753"/>
</dbReference>
<dbReference type="SMART" id="SM00530">
    <property type="entry name" value="HTH_XRE"/>
    <property type="match status" value="1"/>
</dbReference>
<sequence>MISAGAGSATYPDGRPGQPRGGPTVLRIMLGGQLRRLRESRNISRDEAGRAIRASNSKICRLELGRIPFKQHDLAELLTLYGVTDSSEREAMQALARQAGVPGWWHQYNDLLPSWFGPYVGLEEAASTIRTFEAQFVHDLLQTEEYARAVFRVRHRRASAYDIERRVGLRLRRQRLLDHPDGPRLWSVMDEAALRRPVGGRAVQRGQIERLIEVAARPDVTLQILPFQAGGHAAAGGSFTILRFAEPDLSDVVYLEQLSGALYLDKQEDVDDYTLVMSELSVQAEPARNTESLLHAILREL</sequence>
<dbReference type="AlphaFoldDB" id="A0A5J5K7M5"/>
<dbReference type="Gene3D" id="1.10.260.40">
    <property type="entry name" value="lambda repressor-like DNA-binding domains"/>
    <property type="match status" value="1"/>
</dbReference>
<dbReference type="Pfam" id="PF13560">
    <property type="entry name" value="HTH_31"/>
    <property type="match status" value="1"/>
</dbReference>
<dbReference type="GO" id="GO:0003677">
    <property type="term" value="F:DNA binding"/>
    <property type="evidence" value="ECO:0007669"/>
    <property type="project" value="InterPro"/>
</dbReference>
<dbReference type="Proteomes" id="UP000327011">
    <property type="component" value="Unassembled WGS sequence"/>
</dbReference>
<gene>
    <name evidence="3" type="ORF">F5972_04675</name>
</gene>
<dbReference type="InterPro" id="IPR001387">
    <property type="entry name" value="Cro/C1-type_HTH"/>
</dbReference>
<dbReference type="RefSeq" id="WP_150931473.1">
    <property type="nucleotide sequence ID" value="NZ_VYTZ01000002.1"/>
</dbReference>
<comment type="caution">
    <text evidence="3">The sequence shown here is derived from an EMBL/GenBank/DDBJ whole genome shotgun (WGS) entry which is preliminary data.</text>
</comment>
<organism evidence="3 4">
    <name type="scientific">Microbispora cellulosiformans</name>
    <dbReference type="NCBI Taxonomy" id="2614688"/>
    <lineage>
        <taxon>Bacteria</taxon>
        <taxon>Bacillati</taxon>
        <taxon>Actinomycetota</taxon>
        <taxon>Actinomycetes</taxon>
        <taxon>Streptosporangiales</taxon>
        <taxon>Streptosporangiaceae</taxon>
        <taxon>Microbispora</taxon>
    </lineage>
</organism>
<accession>A0A5J5K7M5</accession>
<feature type="compositionally biased region" description="Low complexity" evidence="1">
    <location>
        <begin position="12"/>
        <end position="23"/>
    </location>
</feature>
<evidence type="ECO:0000256" key="1">
    <source>
        <dbReference type="SAM" id="MobiDB-lite"/>
    </source>
</evidence>
<dbReference type="SUPFAM" id="SSF47413">
    <property type="entry name" value="lambda repressor-like DNA-binding domains"/>
    <property type="match status" value="1"/>
</dbReference>
<feature type="region of interest" description="Disordered" evidence="1">
    <location>
        <begin position="1"/>
        <end position="23"/>
    </location>
</feature>
<protein>
    <submittedName>
        <fullName evidence="3">Helix-turn-helix domain-containing protein</fullName>
    </submittedName>
</protein>
<name>A0A5J5K7M5_9ACTN</name>
<evidence type="ECO:0000259" key="2">
    <source>
        <dbReference type="PROSITE" id="PS50943"/>
    </source>
</evidence>
<dbReference type="InterPro" id="IPR010982">
    <property type="entry name" value="Lambda_DNA-bd_dom_sf"/>
</dbReference>
<dbReference type="PROSITE" id="PS50943">
    <property type="entry name" value="HTH_CROC1"/>
    <property type="match status" value="1"/>
</dbReference>
<dbReference type="Pfam" id="PF19054">
    <property type="entry name" value="DUF5753"/>
    <property type="match status" value="1"/>
</dbReference>
<feature type="domain" description="HTH cro/C1-type" evidence="2">
    <location>
        <begin position="34"/>
        <end position="87"/>
    </location>
</feature>
<keyword evidence="4" id="KW-1185">Reference proteome</keyword>
<proteinExistence type="predicted"/>
<evidence type="ECO:0000313" key="4">
    <source>
        <dbReference type="Proteomes" id="UP000327011"/>
    </source>
</evidence>
<reference evidence="3 4" key="1">
    <citation type="submission" date="2019-09" db="EMBL/GenBank/DDBJ databases">
        <title>Screening of Novel Bioactive Compounds from Soil-Associated.</title>
        <authorList>
            <person name="Gong X."/>
        </authorList>
    </citation>
    <scope>NUCLEOTIDE SEQUENCE [LARGE SCALE GENOMIC DNA]</scope>
    <source>
        <strain evidence="3 4">Gxj-6</strain>
    </source>
</reference>